<dbReference type="CDD" id="cd11528">
    <property type="entry name" value="NTP-PPase_MazG_Nterm"/>
    <property type="match status" value="1"/>
</dbReference>
<evidence type="ECO:0000256" key="3">
    <source>
        <dbReference type="ARBA" id="ARBA00066372"/>
    </source>
</evidence>
<dbReference type="AlphaFoldDB" id="A0A917QFE2"/>
<dbReference type="GO" id="GO:0046081">
    <property type="term" value="P:dUTP catabolic process"/>
    <property type="evidence" value="ECO:0007669"/>
    <property type="project" value="TreeGrafter"/>
</dbReference>
<proteinExistence type="inferred from homology"/>
<dbReference type="GO" id="GO:0046047">
    <property type="term" value="P:TTP catabolic process"/>
    <property type="evidence" value="ECO:0007669"/>
    <property type="project" value="TreeGrafter"/>
</dbReference>
<comment type="catalytic activity">
    <reaction evidence="1">
        <text>ATP + H2O = AMP + diphosphate + H(+)</text>
        <dbReference type="Rhea" id="RHEA:14245"/>
        <dbReference type="ChEBI" id="CHEBI:15377"/>
        <dbReference type="ChEBI" id="CHEBI:15378"/>
        <dbReference type="ChEBI" id="CHEBI:30616"/>
        <dbReference type="ChEBI" id="CHEBI:33019"/>
        <dbReference type="ChEBI" id="CHEBI:456215"/>
        <dbReference type="EC" id="3.6.1.8"/>
    </reaction>
</comment>
<reference evidence="6 7" key="1">
    <citation type="journal article" date="2014" name="Int. J. Syst. Evol. Microbiol.">
        <title>Complete genome sequence of Corynebacterium casei LMG S-19264T (=DSM 44701T), isolated from a smear-ripened cheese.</title>
        <authorList>
            <consortium name="US DOE Joint Genome Institute (JGI-PGF)"/>
            <person name="Walter F."/>
            <person name="Albersmeier A."/>
            <person name="Kalinowski J."/>
            <person name="Ruckert C."/>
        </authorList>
    </citation>
    <scope>NUCLEOTIDE SEQUENCE [LARGE SCALE GENOMIC DNA]</scope>
    <source>
        <strain evidence="6 7">CGMCC 1.9161</strain>
    </source>
</reference>
<dbReference type="GO" id="GO:0046061">
    <property type="term" value="P:dATP catabolic process"/>
    <property type="evidence" value="ECO:0007669"/>
    <property type="project" value="TreeGrafter"/>
</dbReference>
<dbReference type="InterPro" id="IPR011551">
    <property type="entry name" value="NTP_PyrPHydrolase_MazG"/>
</dbReference>
<dbReference type="SUPFAM" id="SSF101386">
    <property type="entry name" value="all-alpha NTP pyrophosphatases"/>
    <property type="match status" value="2"/>
</dbReference>
<dbReference type="FunFam" id="1.10.287.1080:FF:000003">
    <property type="entry name" value="Nucleoside triphosphate pyrophosphohydrolase"/>
    <property type="match status" value="1"/>
</dbReference>
<comment type="caution">
    <text evidence="6">The sequence shown here is derived from an EMBL/GenBank/DDBJ whole genome shotgun (WGS) entry which is preliminary data.</text>
</comment>
<dbReference type="NCBIfam" id="NF007113">
    <property type="entry name" value="PRK09562.1"/>
    <property type="match status" value="1"/>
</dbReference>
<dbReference type="Pfam" id="PF03819">
    <property type="entry name" value="MazG"/>
    <property type="match status" value="2"/>
</dbReference>
<comment type="similarity">
    <text evidence="2">Belongs to the nucleoside triphosphate pyrophosphohydrolase family.</text>
</comment>
<sequence>MTPSKDIDRLLAIMAALRDPETGCAWDVKQTFETIVPFTIEEAYEVADAVERGDLADLRDELGDLLLQVVFHARMAEEAGAFAFGDVVEAITTKLIRRHPHVFGERRTRSPEEIKALWGEIKAAEKAERAASRGERPARHLDDVPRAAPALTRADKLTRRAAKVGFDWTCTEDVIAKIREELAEAEEAIAAGDRAAIADEIGDLLFSVANLARHCDVDPEAALSGTNAKFTTRFAAIEDALAAQGRTLAEASLDEMERHWVAAKTPR</sequence>
<dbReference type="InterPro" id="IPR048015">
    <property type="entry name" value="NTP-PPase_MazG-like_N"/>
</dbReference>
<name>A0A917QFE2_9HYPH</name>
<accession>A0A917QFE2</accession>
<dbReference type="GO" id="GO:0046052">
    <property type="term" value="P:UTP catabolic process"/>
    <property type="evidence" value="ECO:0007669"/>
    <property type="project" value="TreeGrafter"/>
</dbReference>
<feature type="domain" description="NTP pyrophosphohydrolase MazG-like" evidence="5">
    <location>
        <begin position="173"/>
        <end position="233"/>
    </location>
</feature>
<dbReference type="CDD" id="cd11529">
    <property type="entry name" value="NTP-PPase_MazG_Cterm"/>
    <property type="match status" value="1"/>
</dbReference>
<evidence type="ECO:0000259" key="5">
    <source>
        <dbReference type="Pfam" id="PF03819"/>
    </source>
</evidence>
<dbReference type="RefSeq" id="WP_188914934.1">
    <property type="nucleotide sequence ID" value="NZ_BMMF01000013.1"/>
</dbReference>
<dbReference type="GO" id="GO:0046076">
    <property type="term" value="P:dTTP catabolic process"/>
    <property type="evidence" value="ECO:0007669"/>
    <property type="project" value="TreeGrafter"/>
</dbReference>
<evidence type="ECO:0000256" key="2">
    <source>
        <dbReference type="ARBA" id="ARBA00061115"/>
    </source>
</evidence>
<dbReference type="GO" id="GO:0047693">
    <property type="term" value="F:ATP diphosphatase activity"/>
    <property type="evidence" value="ECO:0007669"/>
    <property type="project" value="UniProtKB-EC"/>
</dbReference>
<evidence type="ECO:0000256" key="4">
    <source>
        <dbReference type="ARBA" id="ARBA00074799"/>
    </source>
</evidence>
<dbReference type="GO" id="GO:0006950">
    <property type="term" value="P:response to stress"/>
    <property type="evidence" value="ECO:0007669"/>
    <property type="project" value="UniProtKB-ARBA"/>
</dbReference>
<gene>
    <name evidence="6" type="ORF">GCM10011322_38990</name>
</gene>
<dbReference type="Gene3D" id="1.10.287.1080">
    <property type="entry name" value="MazG-like"/>
    <property type="match status" value="2"/>
</dbReference>
<dbReference type="GO" id="GO:0006203">
    <property type="term" value="P:dGTP catabolic process"/>
    <property type="evidence" value="ECO:0007669"/>
    <property type="project" value="TreeGrafter"/>
</dbReference>
<dbReference type="Proteomes" id="UP000600449">
    <property type="component" value="Unassembled WGS sequence"/>
</dbReference>
<dbReference type="FunFam" id="1.10.287.1080:FF:000001">
    <property type="entry name" value="Nucleoside triphosphate pyrophosphohydrolase"/>
    <property type="match status" value="1"/>
</dbReference>
<protein>
    <recommendedName>
        <fullName evidence="4">Nucleoside triphosphate pyrophosphohydrolase</fullName>
        <ecNumber evidence="3">3.6.1.8</ecNumber>
    </recommendedName>
</protein>
<dbReference type="EMBL" id="BMMF01000013">
    <property type="protein sequence ID" value="GGK48249.1"/>
    <property type="molecule type" value="Genomic_DNA"/>
</dbReference>
<keyword evidence="7" id="KW-1185">Reference proteome</keyword>
<dbReference type="InterPro" id="IPR004518">
    <property type="entry name" value="MazG-like_dom"/>
</dbReference>
<organism evidence="6 7">
    <name type="scientific">Salinarimonas ramus</name>
    <dbReference type="NCBI Taxonomy" id="690164"/>
    <lineage>
        <taxon>Bacteria</taxon>
        <taxon>Pseudomonadati</taxon>
        <taxon>Pseudomonadota</taxon>
        <taxon>Alphaproteobacteria</taxon>
        <taxon>Hyphomicrobiales</taxon>
        <taxon>Salinarimonadaceae</taxon>
        <taxon>Salinarimonas</taxon>
    </lineage>
</organism>
<dbReference type="EC" id="3.6.1.8" evidence="3"/>
<dbReference type="InterPro" id="IPR048011">
    <property type="entry name" value="NTP-PPase_MazG-like_C"/>
</dbReference>
<evidence type="ECO:0000313" key="7">
    <source>
        <dbReference type="Proteomes" id="UP000600449"/>
    </source>
</evidence>
<evidence type="ECO:0000313" key="6">
    <source>
        <dbReference type="EMBL" id="GGK48249.1"/>
    </source>
</evidence>
<feature type="domain" description="NTP pyrophosphohydrolase MazG-like" evidence="5">
    <location>
        <begin position="30"/>
        <end position="103"/>
    </location>
</feature>
<dbReference type="PANTHER" id="PTHR30522">
    <property type="entry name" value="NUCLEOSIDE TRIPHOSPHATE PYROPHOSPHOHYDROLASE"/>
    <property type="match status" value="1"/>
</dbReference>
<dbReference type="PANTHER" id="PTHR30522:SF0">
    <property type="entry name" value="NUCLEOSIDE TRIPHOSPHATE PYROPHOSPHOHYDROLASE"/>
    <property type="match status" value="1"/>
</dbReference>
<evidence type="ECO:0000256" key="1">
    <source>
        <dbReference type="ARBA" id="ARBA00052141"/>
    </source>
</evidence>
<dbReference type="NCBIfam" id="TIGR00444">
    <property type="entry name" value="mazG"/>
    <property type="match status" value="1"/>
</dbReference>